<dbReference type="RefSeq" id="WP_191945655.1">
    <property type="nucleotide sequence ID" value="NZ_JACYNP010000012.1"/>
</dbReference>
<dbReference type="EMBL" id="JACYNP010000012">
    <property type="protein sequence ID" value="MBD8123848.1"/>
    <property type="molecule type" value="Genomic_DNA"/>
</dbReference>
<evidence type="ECO:0000313" key="8">
    <source>
        <dbReference type="EMBL" id="MBD8123848.1"/>
    </source>
</evidence>
<comment type="function">
    <text evidence="1">Possible endonuclease which induces a single-strand cut and initiates DNA replication.</text>
</comment>
<reference evidence="8 9" key="1">
    <citation type="journal article" date="2020" name="FEMS Microbiol. Ecol.">
        <title>Temporal dynamics of bacterial communities during seed development and maturation.</title>
        <authorList>
            <person name="Chesneau G."/>
            <person name="Torres-Cortes G."/>
            <person name="Briand M."/>
            <person name="Darrasse A."/>
            <person name="Preveaux A."/>
            <person name="Marais C."/>
            <person name="Jacques M.A."/>
            <person name="Shade A."/>
            <person name="Barret M."/>
        </authorList>
    </citation>
    <scope>NUCLEOTIDE SEQUENCE [LARGE SCALE GENOMIC DNA]</scope>
    <source>
        <strain evidence="8 9">CFBP13723</strain>
    </source>
</reference>
<dbReference type="Proteomes" id="UP000625247">
    <property type="component" value="Unassembled WGS sequence"/>
</dbReference>
<keyword evidence="5 8" id="KW-0255">Endonuclease</keyword>
<evidence type="ECO:0000256" key="3">
    <source>
        <dbReference type="ARBA" id="ARBA00022705"/>
    </source>
</evidence>
<protein>
    <submittedName>
        <fullName evidence="8">Replication endonuclease</fullName>
    </submittedName>
</protein>
<evidence type="ECO:0000256" key="1">
    <source>
        <dbReference type="ARBA" id="ARBA00003293"/>
    </source>
</evidence>
<keyword evidence="3" id="KW-0235">DNA replication</keyword>
<comment type="similarity">
    <text evidence="2">Belongs to the phage GPA family.</text>
</comment>
<proteinExistence type="inferred from homology"/>
<dbReference type="Pfam" id="PF05840">
    <property type="entry name" value="Phage_GPA"/>
    <property type="match status" value="1"/>
</dbReference>
<name>A0ABR9ACR4_9PSED</name>
<dbReference type="InterPro" id="IPR008766">
    <property type="entry name" value="Replication_gene_A-like"/>
</dbReference>
<evidence type="ECO:0000256" key="6">
    <source>
        <dbReference type="ARBA" id="ARBA00022801"/>
    </source>
</evidence>
<accession>A0ABR9ACR4</accession>
<feature type="domain" description="Replication gene A protein-like" evidence="7">
    <location>
        <begin position="106"/>
        <end position="368"/>
    </location>
</feature>
<gene>
    <name evidence="8" type="ORF">IFT62_21840</name>
</gene>
<keyword evidence="4" id="KW-0540">Nuclease</keyword>
<evidence type="ECO:0000259" key="7">
    <source>
        <dbReference type="Pfam" id="PF05840"/>
    </source>
</evidence>
<organism evidence="8 9">
    <name type="scientific">Pseudomonas lutea</name>
    <dbReference type="NCBI Taxonomy" id="243924"/>
    <lineage>
        <taxon>Bacteria</taxon>
        <taxon>Pseudomonadati</taxon>
        <taxon>Pseudomonadota</taxon>
        <taxon>Gammaproteobacteria</taxon>
        <taxon>Pseudomonadales</taxon>
        <taxon>Pseudomonadaceae</taxon>
        <taxon>Pseudomonas</taxon>
    </lineage>
</organism>
<evidence type="ECO:0000256" key="5">
    <source>
        <dbReference type="ARBA" id="ARBA00022759"/>
    </source>
</evidence>
<evidence type="ECO:0000256" key="4">
    <source>
        <dbReference type="ARBA" id="ARBA00022722"/>
    </source>
</evidence>
<sequence>MKVWNNVSDARNITLAEMFEDYFPTQAHAASYFIPISEVSVITGGSEAGDLVELSHSNSAVDQIANYGEVELTQLARFVAMTHRQYLASASIAEKSSHVNMAHAFGVMVRKTKQSTLESLVRRLKDARWWRRQINRLADERREHLAQVAGKLGRQTDQQCCSAATMEIMRDRKLKTDKFLGDTYKVVSRTADLDSPVVFSLLEVSQAQQANRINELYVDIKAMEKIAAGKLWGWMFVTLTASAEYHSNPALGKKSYNPDLSPRDANRSISQDWVAIRGALKEQGLKPHESYFGFRVTEVHEDGCPHWHLLIFHAPGVELVVEKAIRRLYHNRSKSYFEKNKDKIMRIGLPKEDVSAASAASYIYGYLAFALSGGSGAKESSGTAYKYQCAIRAMGARQYELFGICGSRGKLRALARVKRLKECPEHISKLANRLHVDEGVEGRNEIQLSARMEFLLGDADKIEFIKEKALNSLGELKMKVVGVKHKDDDSHVVIAGLCEDIETDLAKKILTRKRGKGENSIVVNYSRGAGAFCQVGAPSNQKNIMVLRD</sequence>
<dbReference type="GO" id="GO:0004519">
    <property type="term" value="F:endonuclease activity"/>
    <property type="evidence" value="ECO:0007669"/>
    <property type="project" value="UniProtKB-KW"/>
</dbReference>
<comment type="caution">
    <text evidence="8">The sequence shown here is derived from an EMBL/GenBank/DDBJ whole genome shotgun (WGS) entry which is preliminary data.</text>
</comment>
<keyword evidence="6" id="KW-0378">Hydrolase</keyword>
<keyword evidence="9" id="KW-1185">Reference proteome</keyword>
<evidence type="ECO:0000313" key="9">
    <source>
        <dbReference type="Proteomes" id="UP000625247"/>
    </source>
</evidence>
<evidence type="ECO:0000256" key="2">
    <source>
        <dbReference type="ARBA" id="ARBA00009260"/>
    </source>
</evidence>